<dbReference type="AlphaFoldDB" id="A0AAJ1R2B7"/>
<proteinExistence type="predicted"/>
<name>A0AAJ1R2B7_9FLAO</name>
<evidence type="ECO:0000313" key="1">
    <source>
        <dbReference type="EMBL" id="MDN4012269.1"/>
    </source>
</evidence>
<accession>A0AAJ1R2B7</accession>
<reference evidence="1" key="1">
    <citation type="submission" date="2023-06" db="EMBL/GenBank/DDBJ databases">
        <title>Two Chryseobacterium gambrini strains from China.</title>
        <authorList>
            <person name="Zeng J."/>
            <person name="Wu Y."/>
        </authorList>
    </citation>
    <scope>NUCLEOTIDE SEQUENCE</scope>
    <source>
        <strain evidence="1">SQ219</strain>
    </source>
</reference>
<organism evidence="1 2">
    <name type="scientific">Chryseobacterium gambrini</name>
    <dbReference type="NCBI Taxonomy" id="373672"/>
    <lineage>
        <taxon>Bacteria</taxon>
        <taxon>Pseudomonadati</taxon>
        <taxon>Bacteroidota</taxon>
        <taxon>Flavobacteriia</taxon>
        <taxon>Flavobacteriales</taxon>
        <taxon>Weeksellaceae</taxon>
        <taxon>Chryseobacterium group</taxon>
        <taxon>Chryseobacterium</taxon>
    </lineage>
</organism>
<protein>
    <submittedName>
        <fullName evidence="1">Uncharacterized protein</fullName>
    </submittedName>
</protein>
<evidence type="ECO:0000313" key="2">
    <source>
        <dbReference type="Proteomes" id="UP001225933"/>
    </source>
</evidence>
<dbReference type="Proteomes" id="UP001225933">
    <property type="component" value="Unassembled WGS sequence"/>
</dbReference>
<comment type="caution">
    <text evidence="1">The sequence shown here is derived from an EMBL/GenBank/DDBJ whole genome shotgun (WGS) entry which is preliminary data.</text>
</comment>
<sequence>MAIIFENQSRCPLCNDVLNKSREYILIPPLISNQLDNLFIFSDAGVHLDCLDKCSAKGKLFKHIDLYYQYSNRIRSMTIDNNKSDIIGFGLLTSNENEQLFKYNYNIFSKQELLEWKDLHVFKNLVYIFLEEQKWKGLNDFNYLEYLLEIIIGFSSARGSYE</sequence>
<dbReference type="RefSeq" id="WP_214587667.1">
    <property type="nucleotide sequence ID" value="NZ_JAUHGV010000006.1"/>
</dbReference>
<dbReference type="EMBL" id="JAUHGV010000006">
    <property type="protein sequence ID" value="MDN4012269.1"/>
    <property type="molecule type" value="Genomic_DNA"/>
</dbReference>
<gene>
    <name evidence="1" type="ORF">QX233_07360</name>
</gene>